<name>A0A1A9UYN0_GLOAU</name>
<keyword evidence="5" id="KW-1185">Reference proteome</keyword>
<dbReference type="SUPFAM" id="SSF55797">
    <property type="entry name" value="PR-1-like"/>
    <property type="match status" value="1"/>
</dbReference>
<proteinExistence type="predicted"/>
<feature type="compositionally biased region" description="Acidic residues" evidence="3">
    <location>
        <begin position="21"/>
        <end position="41"/>
    </location>
</feature>
<dbReference type="Proteomes" id="UP000078200">
    <property type="component" value="Unassembled WGS sequence"/>
</dbReference>
<feature type="region of interest" description="Disordered" evidence="3">
    <location>
        <begin position="19"/>
        <end position="42"/>
    </location>
</feature>
<comment type="subcellular location">
    <subcellularLocation>
        <location evidence="1">Secreted</location>
    </subcellularLocation>
</comment>
<evidence type="ECO:0000256" key="2">
    <source>
        <dbReference type="ARBA" id="ARBA00022525"/>
    </source>
</evidence>
<keyword evidence="2" id="KW-0964">Secreted</keyword>
<dbReference type="Gene3D" id="3.40.33.10">
    <property type="entry name" value="CAP"/>
    <property type="match status" value="1"/>
</dbReference>
<dbReference type="EnsemblMetazoa" id="GAUT019970-RA">
    <property type="protein sequence ID" value="GAUT019970-PA"/>
    <property type="gene ID" value="GAUT019970"/>
</dbReference>
<evidence type="ECO:0000256" key="1">
    <source>
        <dbReference type="ARBA" id="ARBA00004613"/>
    </source>
</evidence>
<dbReference type="AlphaFoldDB" id="A0A1A9UYN0"/>
<accession>A0A1A9UYN0</accession>
<evidence type="ECO:0000313" key="5">
    <source>
        <dbReference type="Proteomes" id="UP000078200"/>
    </source>
</evidence>
<dbReference type="STRING" id="7395.A0A1A9UYN0"/>
<organism evidence="4 5">
    <name type="scientific">Glossina austeni</name>
    <name type="common">Savannah tsetse fly</name>
    <dbReference type="NCBI Taxonomy" id="7395"/>
    <lineage>
        <taxon>Eukaryota</taxon>
        <taxon>Metazoa</taxon>
        <taxon>Ecdysozoa</taxon>
        <taxon>Arthropoda</taxon>
        <taxon>Hexapoda</taxon>
        <taxon>Insecta</taxon>
        <taxon>Pterygota</taxon>
        <taxon>Neoptera</taxon>
        <taxon>Endopterygota</taxon>
        <taxon>Diptera</taxon>
        <taxon>Brachycera</taxon>
        <taxon>Muscomorpha</taxon>
        <taxon>Hippoboscoidea</taxon>
        <taxon>Glossinidae</taxon>
        <taxon>Glossina</taxon>
    </lineage>
</organism>
<evidence type="ECO:0000256" key="3">
    <source>
        <dbReference type="SAM" id="MobiDB-lite"/>
    </source>
</evidence>
<protein>
    <submittedName>
        <fullName evidence="4">Uncharacterized protein</fullName>
    </submittedName>
</protein>
<sequence>MKRNKTIFATSFGITKIIDPDYNDDDDDDDDDDGDDDDDEKMELCTDMFHNTQSPVMDIGTYTNKIGQTFPIAARMREVIWDNELEFMMQTWARAGKEVPSVDCIGSQRLNFVYAKMMRPWSYIPRTLIKYQIQEKCKVTGARK</sequence>
<dbReference type="InterPro" id="IPR035940">
    <property type="entry name" value="CAP_sf"/>
</dbReference>
<dbReference type="VEuPathDB" id="VectorBase:GAUT019970"/>
<reference evidence="4" key="1">
    <citation type="submission" date="2020-05" db="UniProtKB">
        <authorList>
            <consortium name="EnsemblMetazoa"/>
        </authorList>
    </citation>
    <scope>IDENTIFICATION</scope>
    <source>
        <strain evidence="4">TTRI</strain>
    </source>
</reference>
<evidence type="ECO:0000313" key="4">
    <source>
        <dbReference type="EnsemblMetazoa" id="GAUT019970-PA"/>
    </source>
</evidence>